<dbReference type="STRING" id="351160.LRC104"/>
<dbReference type="InterPro" id="IPR007197">
    <property type="entry name" value="rSAM"/>
</dbReference>
<accession>Q0W901</accession>
<dbReference type="SFLD" id="SFLDG01099">
    <property type="entry name" value="Uncharacterised_Radical_SAM_Su"/>
    <property type="match status" value="1"/>
</dbReference>
<sequence>MIDLKSSSRQTNHSLLKLIRVNADYLLLPDSGLWKLHDELMAEYRQSRAEGKIPAGDRLDTSLLDVKIELAERLLKACCFCERRCGCDRFRKAGACGADAVSRISSEFLHRGEEPELIPSHTIFFEGCNFTCAYCQNWAIATRARSPPLDVLRMCRVIEARRGQGSANVNFVGGDPIPHLHTVLKIVRCMPEELPVIWNSNMYMTPEAMKLLDGVVDLYLADFRYGNDEHAYRYSGIRDYWKVTTRNFLEAKRQARVLVRQLVLPGHVECCTKPIVEWCAENLGKDVRFNLMFQYHPEHRAAVHPEINRPLNMSEIRRATEIVKAAGLTNLV</sequence>
<dbReference type="PANTHER" id="PTHR43075:SF1">
    <property type="entry name" value="FORMATE LYASE ACTIVATING ENZYME, PUTATIVE (AFU_ORTHOLOGUE AFUA_2G15630)-RELATED"/>
    <property type="match status" value="1"/>
</dbReference>
<keyword evidence="7" id="KW-1185">Reference proteome</keyword>
<name>Q0W901_METAR</name>
<dbReference type="InterPro" id="IPR040085">
    <property type="entry name" value="MJ0674-like"/>
</dbReference>
<dbReference type="Gene3D" id="3.20.20.70">
    <property type="entry name" value="Aldolase class I"/>
    <property type="match status" value="1"/>
</dbReference>
<dbReference type="PATRIC" id="fig|351160.9.peg.3136"/>
<dbReference type="Proteomes" id="UP000000663">
    <property type="component" value="Chromosome"/>
</dbReference>
<dbReference type="SFLD" id="SFLDS00029">
    <property type="entry name" value="Radical_SAM"/>
    <property type="match status" value="1"/>
</dbReference>
<evidence type="ECO:0000313" key="6">
    <source>
        <dbReference type="EMBL" id="CAJ35125.1"/>
    </source>
</evidence>
<evidence type="ECO:0000256" key="4">
    <source>
        <dbReference type="ARBA" id="ARBA00023014"/>
    </source>
</evidence>
<keyword evidence="4" id="KW-0411">Iron-sulfur</keyword>
<evidence type="ECO:0000256" key="1">
    <source>
        <dbReference type="ARBA" id="ARBA00022691"/>
    </source>
</evidence>
<dbReference type="GO" id="GO:0051536">
    <property type="term" value="F:iron-sulfur cluster binding"/>
    <property type="evidence" value="ECO:0007669"/>
    <property type="project" value="UniProtKB-KW"/>
</dbReference>
<dbReference type="EC" id="1.97.1.4" evidence="6"/>
<organism evidence="6 7">
    <name type="scientific">Methanocella arvoryzae (strain DSM 22066 / NBRC 105507 / MRE50)</name>
    <dbReference type="NCBI Taxonomy" id="351160"/>
    <lineage>
        <taxon>Archaea</taxon>
        <taxon>Methanobacteriati</taxon>
        <taxon>Methanobacteriota</taxon>
        <taxon>Stenosarchaea group</taxon>
        <taxon>Methanomicrobia</taxon>
        <taxon>Methanocellales</taxon>
        <taxon>Methanocellaceae</taxon>
        <taxon>Methanocella</taxon>
    </lineage>
</organism>
<evidence type="ECO:0000259" key="5">
    <source>
        <dbReference type="Pfam" id="PF04055"/>
    </source>
</evidence>
<dbReference type="EMBL" id="AM114193">
    <property type="protein sequence ID" value="CAJ35125.1"/>
    <property type="molecule type" value="Genomic_DNA"/>
</dbReference>
<evidence type="ECO:0000256" key="2">
    <source>
        <dbReference type="ARBA" id="ARBA00022723"/>
    </source>
</evidence>
<keyword evidence="2" id="KW-0479">Metal-binding</keyword>
<feature type="domain" description="Radical SAM core" evidence="5">
    <location>
        <begin position="123"/>
        <end position="278"/>
    </location>
</feature>
<evidence type="ECO:0000256" key="3">
    <source>
        <dbReference type="ARBA" id="ARBA00023004"/>
    </source>
</evidence>
<dbReference type="GO" id="GO:0043365">
    <property type="term" value="F:[formate-C-acetyltransferase]-activating enzyme activity"/>
    <property type="evidence" value="ECO:0007669"/>
    <property type="project" value="UniProtKB-EC"/>
</dbReference>
<dbReference type="PANTHER" id="PTHR43075">
    <property type="entry name" value="FORMATE LYASE ACTIVATING ENZYME, PUTATIVE (AFU_ORTHOLOGUE AFUA_2G15630)-RELATED"/>
    <property type="match status" value="1"/>
</dbReference>
<protein>
    <submittedName>
        <fullName evidence="6">Pyruvate formate-lyase activating enzyme</fullName>
        <ecNumber evidence="6">1.97.1.4</ecNumber>
    </submittedName>
</protein>
<evidence type="ECO:0000313" key="7">
    <source>
        <dbReference type="Proteomes" id="UP000000663"/>
    </source>
</evidence>
<dbReference type="OrthoDB" id="371936at2157"/>
<dbReference type="GO" id="GO:0046872">
    <property type="term" value="F:metal ion binding"/>
    <property type="evidence" value="ECO:0007669"/>
    <property type="project" value="UniProtKB-KW"/>
</dbReference>
<reference evidence="6 7" key="1">
    <citation type="journal article" date="2006" name="Science">
        <title>Genome of rice cluster I archaea -- the key methane producers in the rice rhizosphere.</title>
        <authorList>
            <person name="Erkel C."/>
            <person name="Kube M."/>
            <person name="Reinhardt R."/>
            <person name="Liesack W."/>
        </authorList>
    </citation>
    <scope>NUCLEOTIDE SEQUENCE [LARGE SCALE GENOMIC DNA]</scope>
    <source>
        <strain evidence="7">DSM 22066 / NBRC 105507 / MRE50</strain>
    </source>
</reference>
<gene>
    <name evidence="6" type="primary">pflX</name>
    <name evidence="6" type="ORF">LRC104</name>
</gene>
<dbReference type="InterPro" id="IPR013785">
    <property type="entry name" value="Aldolase_TIM"/>
</dbReference>
<keyword evidence="6" id="KW-0560">Oxidoreductase</keyword>
<keyword evidence="1" id="KW-0949">S-adenosyl-L-methionine</keyword>
<dbReference type="KEGG" id="rci:LRC104"/>
<keyword evidence="6" id="KW-0670">Pyruvate</keyword>
<dbReference type="CDD" id="cd01335">
    <property type="entry name" value="Radical_SAM"/>
    <property type="match status" value="1"/>
</dbReference>
<keyword evidence="3" id="KW-0408">Iron</keyword>
<dbReference type="AlphaFoldDB" id="Q0W901"/>
<dbReference type="eggNOG" id="arCOG00934">
    <property type="taxonomic scope" value="Archaea"/>
</dbReference>
<dbReference type="Pfam" id="PF04055">
    <property type="entry name" value="Radical_SAM"/>
    <property type="match status" value="1"/>
</dbReference>
<proteinExistence type="predicted"/>
<dbReference type="InterPro" id="IPR058240">
    <property type="entry name" value="rSAM_sf"/>
</dbReference>
<dbReference type="SUPFAM" id="SSF102114">
    <property type="entry name" value="Radical SAM enzymes"/>
    <property type="match status" value="1"/>
</dbReference>